<name>A0ABU3PYR6_9ACTN</name>
<evidence type="ECO:0000313" key="7">
    <source>
        <dbReference type="EMBL" id="MDT9594386.1"/>
    </source>
</evidence>
<keyword evidence="7" id="KW-0808">Transferase</keyword>
<feature type="transmembrane region" description="Helical" evidence="6">
    <location>
        <begin position="82"/>
        <end position="101"/>
    </location>
</feature>
<dbReference type="RefSeq" id="WP_315734100.1">
    <property type="nucleotide sequence ID" value="NZ_JAVYII010000006.1"/>
</dbReference>
<dbReference type="Gene3D" id="3.40.50.2000">
    <property type="entry name" value="Glycogen Phosphorylase B"/>
    <property type="match status" value="1"/>
</dbReference>
<evidence type="ECO:0000256" key="2">
    <source>
        <dbReference type="ARBA" id="ARBA00022692"/>
    </source>
</evidence>
<keyword evidence="3" id="KW-0256">Endoplasmic reticulum</keyword>
<keyword evidence="4 6" id="KW-1133">Transmembrane helix</keyword>
<reference evidence="7 8" key="1">
    <citation type="submission" date="2023-08" db="EMBL/GenBank/DDBJ databases">
        <title>Nocardioides seae sp. nov., a bacterium isolated from a soil.</title>
        <authorList>
            <person name="Wang X."/>
        </authorList>
    </citation>
    <scope>NUCLEOTIDE SEQUENCE [LARGE SCALE GENOMIC DNA]</scope>
    <source>
        <strain evidence="7 8">YZH12</strain>
    </source>
</reference>
<sequence>MPDDHVLLVSTQGGHLAQLLSLREWWGPRRRTWVCPDTADVRDRLADERVVTSYSPTTRNVPNLLRNVALAWRVLRRERPDVVVSAGAGVAVPFFVVAWLMRVPTVFVEVYDRVDSPTMTGRLCGPFTTRRVVQWDTQLDVYPDAVVVGPLL</sequence>
<comment type="caution">
    <text evidence="7">The sequence shown here is derived from an EMBL/GenBank/DDBJ whole genome shotgun (WGS) entry which is preliminary data.</text>
</comment>
<dbReference type="EMBL" id="JAVYII010000006">
    <property type="protein sequence ID" value="MDT9594386.1"/>
    <property type="molecule type" value="Genomic_DNA"/>
</dbReference>
<keyword evidence="5 6" id="KW-0472">Membrane</keyword>
<evidence type="ECO:0000313" key="8">
    <source>
        <dbReference type="Proteomes" id="UP001268542"/>
    </source>
</evidence>
<evidence type="ECO:0000256" key="1">
    <source>
        <dbReference type="ARBA" id="ARBA00004389"/>
    </source>
</evidence>
<evidence type="ECO:0000256" key="3">
    <source>
        <dbReference type="ARBA" id="ARBA00022824"/>
    </source>
</evidence>
<gene>
    <name evidence="7" type="ORF">RDV89_14980</name>
</gene>
<keyword evidence="8" id="KW-1185">Reference proteome</keyword>
<dbReference type="GO" id="GO:0016740">
    <property type="term" value="F:transferase activity"/>
    <property type="evidence" value="ECO:0007669"/>
    <property type="project" value="UniProtKB-KW"/>
</dbReference>
<organism evidence="7 8">
    <name type="scientific">Nocardioides imazamoxiresistens</name>
    <dbReference type="NCBI Taxonomy" id="3231893"/>
    <lineage>
        <taxon>Bacteria</taxon>
        <taxon>Bacillati</taxon>
        <taxon>Actinomycetota</taxon>
        <taxon>Actinomycetes</taxon>
        <taxon>Propionibacteriales</taxon>
        <taxon>Nocardioidaceae</taxon>
        <taxon>Nocardioides</taxon>
    </lineage>
</organism>
<evidence type="ECO:0000256" key="6">
    <source>
        <dbReference type="SAM" id="Phobius"/>
    </source>
</evidence>
<proteinExistence type="predicted"/>
<dbReference type="PANTHER" id="PTHR12154:SF4">
    <property type="entry name" value="UDP-N-ACETYLGLUCOSAMINE TRANSFERASE SUBUNIT ALG14 HOMOLOG"/>
    <property type="match status" value="1"/>
</dbReference>
<dbReference type="SUPFAM" id="SSF53756">
    <property type="entry name" value="UDP-Glycosyltransferase/glycogen phosphorylase"/>
    <property type="match status" value="1"/>
</dbReference>
<accession>A0ABU3PYR6</accession>
<keyword evidence="2 6" id="KW-0812">Transmembrane</keyword>
<dbReference type="Proteomes" id="UP001268542">
    <property type="component" value="Unassembled WGS sequence"/>
</dbReference>
<protein>
    <submittedName>
        <fullName evidence="7">UDP-N-acetylglucosamine--LPS N-acetylglucosamine transferase</fullName>
    </submittedName>
</protein>
<comment type="subcellular location">
    <subcellularLocation>
        <location evidence="1">Endoplasmic reticulum membrane</location>
        <topology evidence="1">Single-pass membrane protein</topology>
    </subcellularLocation>
</comment>
<evidence type="ECO:0000256" key="4">
    <source>
        <dbReference type="ARBA" id="ARBA00022989"/>
    </source>
</evidence>
<dbReference type="PANTHER" id="PTHR12154">
    <property type="entry name" value="GLYCOSYL TRANSFERASE-RELATED"/>
    <property type="match status" value="1"/>
</dbReference>
<dbReference type="Pfam" id="PF08660">
    <property type="entry name" value="Alg14"/>
    <property type="match status" value="1"/>
</dbReference>
<dbReference type="InterPro" id="IPR013969">
    <property type="entry name" value="Oligosacch_biosynth_Alg14"/>
</dbReference>
<evidence type="ECO:0000256" key="5">
    <source>
        <dbReference type="ARBA" id="ARBA00023136"/>
    </source>
</evidence>